<evidence type="ECO:0000259" key="2">
    <source>
        <dbReference type="Pfam" id="PF03184"/>
    </source>
</evidence>
<dbReference type="InterPro" id="IPR009057">
    <property type="entry name" value="Homeodomain-like_sf"/>
</dbReference>
<organism evidence="3 4">
    <name type="scientific">Ignelater luminosus</name>
    <name type="common">Cucubano</name>
    <name type="synonym">Pyrophorus luminosus</name>
    <dbReference type="NCBI Taxonomy" id="2038154"/>
    <lineage>
        <taxon>Eukaryota</taxon>
        <taxon>Metazoa</taxon>
        <taxon>Ecdysozoa</taxon>
        <taxon>Arthropoda</taxon>
        <taxon>Hexapoda</taxon>
        <taxon>Insecta</taxon>
        <taxon>Pterygota</taxon>
        <taxon>Neoptera</taxon>
        <taxon>Endopterygota</taxon>
        <taxon>Coleoptera</taxon>
        <taxon>Polyphaga</taxon>
        <taxon>Elateriformia</taxon>
        <taxon>Elateroidea</taxon>
        <taxon>Elateridae</taxon>
        <taxon>Agrypninae</taxon>
        <taxon>Pyrophorini</taxon>
        <taxon>Ignelater</taxon>
    </lineage>
</organism>
<dbReference type="Proteomes" id="UP000801492">
    <property type="component" value="Unassembled WGS sequence"/>
</dbReference>
<dbReference type="InterPro" id="IPR050863">
    <property type="entry name" value="CenT-Element_Derived"/>
</dbReference>
<comment type="caution">
    <text evidence="3">The sequence shown here is derived from an EMBL/GenBank/DDBJ whole genome shotgun (WGS) entry which is preliminary data.</text>
</comment>
<evidence type="ECO:0000256" key="1">
    <source>
        <dbReference type="ARBA" id="ARBA00004123"/>
    </source>
</evidence>
<sequence>MAVVKIRKYSIEDTEKALDTVRRGVSVASASKESGIPRITLLYKSKGKYLVKVRMGPEMILTLEEEELLVKPWRKWCKGFMARHPEISETLTQNLTKCRSDLTGGKICHWFQEINDYLTANHLQAVVKDPRRIYNADETLPLWHNEIPRPVLFFVDGHASHLTIDLSNFCSENQIILVALYPNATHVLQPMDVAVFHPLKDDWKTTCGLFSFDPNAINYAKYFKDKKNKSGVVNTKPNLEFKVKNEFLEYLEAKLGNEKLNNFMHEEEAGEWNGEIKDTNLFML</sequence>
<dbReference type="EMBL" id="VTPC01000965">
    <property type="protein sequence ID" value="KAF2903627.1"/>
    <property type="molecule type" value="Genomic_DNA"/>
</dbReference>
<comment type="subcellular location">
    <subcellularLocation>
        <location evidence="1">Nucleus</location>
    </subcellularLocation>
</comment>
<dbReference type="PANTHER" id="PTHR19303:SF74">
    <property type="entry name" value="POGO TRANSPOSABLE ELEMENT WITH KRAB DOMAIN"/>
    <property type="match status" value="1"/>
</dbReference>
<dbReference type="PANTHER" id="PTHR19303">
    <property type="entry name" value="TRANSPOSON"/>
    <property type="match status" value="1"/>
</dbReference>
<dbReference type="Pfam" id="PF03184">
    <property type="entry name" value="DDE_1"/>
    <property type="match status" value="1"/>
</dbReference>
<evidence type="ECO:0000313" key="4">
    <source>
        <dbReference type="Proteomes" id="UP000801492"/>
    </source>
</evidence>
<proteinExistence type="predicted"/>
<protein>
    <recommendedName>
        <fullName evidence="2">DDE-1 domain-containing protein</fullName>
    </recommendedName>
</protein>
<reference evidence="3" key="1">
    <citation type="submission" date="2019-08" db="EMBL/GenBank/DDBJ databases">
        <title>The genome of the North American firefly Photinus pyralis.</title>
        <authorList>
            <consortium name="Photinus pyralis genome working group"/>
            <person name="Fallon T.R."/>
            <person name="Sander Lower S.E."/>
            <person name="Weng J.-K."/>
        </authorList>
    </citation>
    <scope>NUCLEOTIDE SEQUENCE</scope>
    <source>
        <strain evidence="3">TRF0915ILg1</strain>
        <tissue evidence="3">Whole body</tissue>
    </source>
</reference>
<dbReference type="GO" id="GO:0003677">
    <property type="term" value="F:DNA binding"/>
    <property type="evidence" value="ECO:0007669"/>
    <property type="project" value="TreeGrafter"/>
</dbReference>
<name>A0A8K0GJ62_IGNLU</name>
<feature type="domain" description="DDE-1" evidence="2">
    <location>
        <begin position="147"/>
        <end position="205"/>
    </location>
</feature>
<gene>
    <name evidence="3" type="ORF">ILUMI_02559</name>
</gene>
<dbReference type="InterPro" id="IPR004875">
    <property type="entry name" value="DDE_SF_endonuclease_dom"/>
</dbReference>
<dbReference type="SUPFAM" id="SSF46689">
    <property type="entry name" value="Homeodomain-like"/>
    <property type="match status" value="1"/>
</dbReference>
<dbReference type="AlphaFoldDB" id="A0A8K0GJ62"/>
<accession>A0A8K0GJ62</accession>
<keyword evidence="4" id="KW-1185">Reference proteome</keyword>
<evidence type="ECO:0000313" key="3">
    <source>
        <dbReference type="EMBL" id="KAF2903627.1"/>
    </source>
</evidence>
<dbReference type="GO" id="GO:0005634">
    <property type="term" value="C:nucleus"/>
    <property type="evidence" value="ECO:0007669"/>
    <property type="project" value="UniProtKB-SubCell"/>
</dbReference>
<dbReference type="OrthoDB" id="10031330at2759"/>